<dbReference type="GO" id="GO:0016491">
    <property type="term" value="F:oxidoreductase activity"/>
    <property type="evidence" value="ECO:0007669"/>
    <property type="project" value="InterPro"/>
</dbReference>
<proteinExistence type="predicted"/>
<dbReference type="CDD" id="cd19086">
    <property type="entry name" value="AKR_AKR11C1"/>
    <property type="match status" value="1"/>
</dbReference>
<dbReference type="SUPFAM" id="SSF51430">
    <property type="entry name" value="NAD(P)-linked oxidoreductase"/>
    <property type="match status" value="1"/>
</dbReference>
<dbReference type="PANTHER" id="PTHR43312:SF1">
    <property type="entry name" value="NADP-DEPENDENT OXIDOREDUCTASE DOMAIN-CONTAINING PROTEIN"/>
    <property type="match status" value="1"/>
</dbReference>
<reference evidence="2 3" key="1">
    <citation type="submission" date="2019-02" db="EMBL/GenBank/DDBJ databases">
        <title>Prokaryotic population dynamics and viral predation in marine succession experiment using metagenomics: the confinement effect.</title>
        <authorList>
            <person name="Haro-Moreno J.M."/>
            <person name="Rodriguez-Valera F."/>
            <person name="Lopez-Perez M."/>
        </authorList>
    </citation>
    <scope>NUCLEOTIDE SEQUENCE [LARGE SCALE GENOMIC DNA]</scope>
    <source>
        <strain evidence="2">MED-G157</strain>
    </source>
</reference>
<dbReference type="EMBL" id="SHAG01000007">
    <property type="protein sequence ID" value="RZO76829.1"/>
    <property type="molecule type" value="Genomic_DNA"/>
</dbReference>
<protein>
    <submittedName>
        <fullName evidence="2">Aldo/keto reductase</fullName>
    </submittedName>
</protein>
<dbReference type="Gene3D" id="3.20.20.100">
    <property type="entry name" value="NADP-dependent oxidoreductase domain"/>
    <property type="match status" value="1"/>
</dbReference>
<dbReference type="Pfam" id="PF00248">
    <property type="entry name" value="Aldo_ket_red"/>
    <property type="match status" value="1"/>
</dbReference>
<evidence type="ECO:0000259" key="1">
    <source>
        <dbReference type="Pfam" id="PF00248"/>
    </source>
</evidence>
<dbReference type="AlphaFoldDB" id="A0A520S2Z8"/>
<dbReference type="PRINTS" id="PR00069">
    <property type="entry name" value="ALDKETRDTASE"/>
</dbReference>
<dbReference type="InterPro" id="IPR023210">
    <property type="entry name" value="NADP_OxRdtase_dom"/>
</dbReference>
<organism evidence="2 3">
    <name type="scientific">OM182 bacterium</name>
    <dbReference type="NCBI Taxonomy" id="2510334"/>
    <lineage>
        <taxon>Bacteria</taxon>
        <taxon>Pseudomonadati</taxon>
        <taxon>Pseudomonadota</taxon>
        <taxon>Gammaproteobacteria</taxon>
        <taxon>OMG group</taxon>
        <taxon>OM182 clade</taxon>
    </lineage>
</organism>
<gene>
    <name evidence="2" type="ORF">EVA68_03015</name>
</gene>
<sequence length="318" mass="35409">MRKRILGSTQLEVSEIGFGAWTIGGESYGDVSETNAIDAIDSYVSAGGNFIDTARQYGASEKLIGQYFNTNRNREEIILCSKTFAGQQMGTISKIREDIEESLKLLGTSYIDVYYLHQPPEDDVVIDKALYQLEKAKDEGLIKHIGASLKGPNVSRSTVDLCRKYIQCGRVDVFQLVYSILRQKLHEVITEAHEAGIGIVARTALESGFLTGKYLPGHIFPESDHRARWSKEHLNFILGTSLDINKIVSPPYENIAQMATKFTIGNPGVSTLILGARDTDQVMKNMNTKNLPALPDQTLEMLKQRYGNITEKCNTKIL</sequence>
<evidence type="ECO:0000313" key="2">
    <source>
        <dbReference type="EMBL" id="RZO76829.1"/>
    </source>
</evidence>
<accession>A0A520S2Z8</accession>
<name>A0A520S2Z8_9GAMM</name>
<dbReference type="PANTHER" id="PTHR43312">
    <property type="entry name" value="D-THREO-ALDOSE 1-DEHYDROGENASE"/>
    <property type="match status" value="1"/>
</dbReference>
<comment type="caution">
    <text evidence="2">The sequence shown here is derived from an EMBL/GenBank/DDBJ whole genome shotgun (WGS) entry which is preliminary data.</text>
</comment>
<evidence type="ECO:0000313" key="3">
    <source>
        <dbReference type="Proteomes" id="UP000316199"/>
    </source>
</evidence>
<feature type="domain" description="NADP-dependent oxidoreductase" evidence="1">
    <location>
        <begin position="15"/>
        <end position="303"/>
    </location>
</feature>
<dbReference type="Proteomes" id="UP000316199">
    <property type="component" value="Unassembled WGS sequence"/>
</dbReference>
<dbReference type="InterPro" id="IPR036812">
    <property type="entry name" value="NAD(P)_OxRdtase_dom_sf"/>
</dbReference>
<dbReference type="InterPro" id="IPR053135">
    <property type="entry name" value="AKR2_Oxidoreductase"/>
</dbReference>
<dbReference type="InterPro" id="IPR020471">
    <property type="entry name" value="AKR"/>
</dbReference>